<accession>A0A6S7G4T7</accession>
<feature type="region of interest" description="Disordered" evidence="1">
    <location>
        <begin position="374"/>
        <end position="401"/>
    </location>
</feature>
<sequence length="401" mass="45172">MCENTEFNEDIGLSDNVNLTGYSDADDDDNCGDDVDQTNAANDDNLNNTDPKCVDVDENIQPFDECDNSDLNIDGKDEFQDCEFEEEGLDEEVIQGFLKHLIQLQDRVVKKRKENQLIPSVTHFMKLDFDQKSQQISPTIIRHCLHICDLIVRNKLDIKIDRGDRGVLEYITSKDCPKKDIKFTLAKNNARDELLNNAKRSAKEAGLIESRQEVKKSVKNNSPTAGNDIINFLRKTENYRTSVGLNQIEEGEDVAEGSKPAPVTAGASGAGHKLGTVASSAEKIEAHFRKNGVPQGIKFADGGHLSISYQDMLEDLTRNYTQTQPNLNEQNRHKVLLLLRKTNMPISYIRNKRIKEEYKTILNQSNFGTVQTARKLPTGNQKTGKRPAMLGKRRKRGYLSD</sequence>
<evidence type="ECO:0000313" key="3">
    <source>
        <dbReference type="Proteomes" id="UP001152795"/>
    </source>
</evidence>
<feature type="region of interest" description="Disordered" evidence="1">
    <location>
        <begin position="24"/>
        <end position="50"/>
    </location>
</feature>
<name>A0A6S7G4T7_PARCT</name>
<dbReference type="Proteomes" id="UP001152795">
    <property type="component" value="Unassembled WGS sequence"/>
</dbReference>
<proteinExistence type="predicted"/>
<feature type="compositionally biased region" description="Basic residues" evidence="1">
    <location>
        <begin position="391"/>
        <end position="401"/>
    </location>
</feature>
<gene>
    <name evidence="2" type="ORF">PACLA_8A014412</name>
</gene>
<dbReference type="EMBL" id="CACRXK020000603">
    <property type="protein sequence ID" value="CAB3983356.1"/>
    <property type="molecule type" value="Genomic_DNA"/>
</dbReference>
<evidence type="ECO:0000313" key="2">
    <source>
        <dbReference type="EMBL" id="CAB3983356.1"/>
    </source>
</evidence>
<dbReference type="AlphaFoldDB" id="A0A6S7G4T7"/>
<feature type="compositionally biased region" description="Acidic residues" evidence="1">
    <location>
        <begin position="24"/>
        <end position="36"/>
    </location>
</feature>
<evidence type="ECO:0000256" key="1">
    <source>
        <dbReference type="SAM" id="MobiDB-lite"/>
    </source>
</evidence>
<keyword evidence="3" id="KW-1185">Reference proteome</keyword>
<comment type="caution">
    <text evidence="2">The sequence shown here is derived from an EMBL/GenBank/DDBJ whole genome shotgun (WGS) entry which is preliminary data.</text>
</comment>
<protein>
    <submittedName>
        <fullName evidence="2">Uncharacterized protein</fullName>
    </submittedName>
</protein>
<reference evidence="2" key="1">
    <citation type="submission" date="2020-04" db="EMBL/GenBank/DDBJ databases">
        <authorList>
            <person name="Alioto T."/>
            <person name="Alioto T."/>
            <person name="Gomez Garrido J."/>
        </authorList>
    </citation>
    <scope>NUCLEOTIDE SEQUENCE</scope>
    <source>
        <strain evidence="2">A484AB</strain>
    </source>
</reference>
<feature type="compositionally biased region" description="Low complexity" evidence="1">
    <location>
        <begin position="37"/>
        <end position="50"/>
    </location>
</feature>
<organism evidence="2 3">
    <name type="scientific">Paramuricea clavata</name>
    <name type="common">Red gorgonian</name>
    <name type="synonym">Violescent sea-whip</name>
    <dbReference type="NCBI Taxonomy" id="317549"/>
    <lineage>
        <taxon>Eukaryota</taxon>
        <taxon>Metazoa</taxon>
        <taxon>Cnidaria</taxon>
        <taxon>Anthozoa</taxon>
        <taxon>Octocorallia</taxon>
        <taxon>Malacalcyonacea</taxon>
        <taxon>Plexauridae</taxon>
        <taxon>Paramuricea</taxon>
    </lineage>
</organism>